<feature type="binding site" evidence="6">
    <location>
        <begin position="195"/>
        <end position="198"/>
    </location>
    <ligand>
        <name>GTP</name>
        <dbReference type="ChEBI" id="CHEBI:37565"/>
    </ligand>
</feature>
<dbReference type="CDD" id="cd01886">
    <property type="entry name" value="EF-G"/>
    <property type="match status" value="1"/>
</dbReference>
<dbReference type="GO" id="GO:0005525">
    <property type="term" value="F:GTP binding"/>
    <property type="evidence" value="ECO:0007669"/>
    <property type="project" value="UniProtKB-UniRule"/>
</dbReference>
<dbReference type="GO" id="GO:0005759">
    <property type="term" value="C:mitochondrial matrix"/>
    <property type="evidence" value="ECO:0007669"/>
    <property type="project" value="UniProtKB-ARBA"/>
</dbReference>
<dbReference type="GeneID" id="112861023"/>
<dbReference type="FunFam" id="3.30.70.240:FF:000008">
    <property type="entry name" value="Ribosome-releasing factor 2, mitochondrial"/>
    <property type="match status" value="1"/>
</dbReference>
<dbReference type="Gene3D" id="3.40.50.300">
    <property type="entry name" value="P-loop containing nucleotide triphosphate hydrolases"/>
    <property type="match status" value="1"/>
</dbReference>
<keyword evidence="8" id="KW-1185">Reference proteome</keyword>
<dbReference type="Gene3D" id="3.30.70.240">
    <property type="match status" value="1"/>
</dbReference>
<evidence type="ECO:0000313" key="8">
    <source>
        <dbReference type="Proteomes" id="UP000515131"/>
    </source>
</evidence>
<dbReference type="SUPFAM" id="SSF54980">
    <property type="entry name" value="EF-G C-terminal domain-like"/>
    <property type="match status" value="2"/>
</dbReference>
<dbReference type="InterPro" id="IPR000795">
    <property type="entry name" value="T_Tr_GTP-bd_dom"/>
</dbReference>
<evidence type="ECO:0000256" key="2">
    <source>
        <dbReference type="ARBA" id="ARBA00022917"/>
    </source>
</evidence>
<dbReference type="SUPFAM" id="SSF54211">
    <property type="entry name" value="Ribosomal protein S5 domain 2-like"/>
    <property type="match status" value="1"/>
</dbReference>
<dbReference type="CDD" id="cd16262">
    <property type="entry name" value="EFG_III"/>
    <property type="match status" value="1"/>
</dbReference>
<dbReference type="Gene3D" id="3.30.230.10">
    <property type="match status" value="1"/>
</dbReference>
<comment type="catalytic activity">
    <reaction evidence="5">
        <text>GTP + H2O = GDP + phosphate + H(+)</text>
        <dbReference type="Rhea" id="RHEA:19669"/>
        <dbReference type="ChEBI" id="CHEBI:15377"/>
        <dbReference type="ChEBI" id="CHEBI:15378"/>
        <dbReference type="ChEBI" id="CHEBI:37565"/>
        <dbReference type="ChEBI" id="CHEBI:43474"/>
        <dbReference type="ChEBI" id="CHEBI:58189"/>
    </reaction>
    <physiologicalReaction direction="left-to-right" evidence="5">
        <dbReference type="Rhea" id="RHEA:19670"/>
    </physiologicalReaction>
</comment>
<dbReference type="FunFam" id="3.30.70.870:FF:000005">
    <property type="entry name" value="Ribosome-releasing factor 2, mitochondrial"/>
    <property type="match status" value="1"/>
</dbReference>
<gene>
    <name evidence="6 9" type="primary">GFM2</name>
    <name evidence="6" type="synonym">EFG2</name>
</gene>
<dbReference type="GO" id="GO:0032543">
    <property type="term" value="P:mitochondrial translation"/>
    <property type="evidence" value="ECO:0007669"/>
    <property type="project" value="UniProtKB-UniRule"/>
</dbReference>
<dbReference type="GO" id="GO:0003924">
    <property type="term" value="F:GTPase activity"/>
    <property type="evidence" value="ECO:0007669"/>
    <property type="project" value="UniProtKB-UniRule"/>
</dbReference>
<dbReference type="Proteomes" id="UP000515131">
    <property type="component" value="Unplaced"/>
</dbReference>
<dbReference type="InterPro" id="IPR014721">
    <property type="entry name" value="Ribsml_uS5_D2-typ_fold_subgr"/>
</dbReference>
<dbReference type="FunFam" id="3.30.230.10:FF:000033">
    <property type="entry name" value="Ribosome-releasing factor 2, mitochondrial"/>
    <property type="match status" value="1"/>
</dbReference>
<accession>A0A6P6HWH6</accession>
<dbReference type="Gene3D" id="3.30.70.870">
    <property type="entry name" value="Elongation Factor G (Translational Gtpase), domain 3"/>
    <property type="match status" value="1"/>
</dbReference>
<dbReference type="Pfam" id="PF14492">
    <property type="entry name" value="EFG_III"/>
    <property type="match status" value="1"/>
</dbReference>
<dbReference type="InterPro" id="IPR031157">
    <property type="entry name" value="G_TR_CS"/>
</dbReference>
<evidence type="ECO:0000256" key="5">
    <source>
        <dbReference type="ARBA" id="ARBA00049117"/>
    </source>
</evidence>
<dbReference type="NCBIfam" id="TIGR00231">
    <property type="entry name" value="small_GTP"/>
    <property type="match status" value="1"/>
</dbReference>
<evidence type="ECO:0000313" key="9">
    <source>
        <dbReference type="RefSeq" id="XP_025780054.1"/>
    </source>
</evidence>
<keyword evidence="4 6" id="KW-0342">GTP-binding</keyword>
<dbReference type="Pfam" id="PF00009">
    <property type="entry name" value="GTP_EFTU"/>
    <property type="match status" value="1"/>
</dbReference>
<dbReference type="PROSITE" id="PS00301">
    <property type="entry name" value="G_TR_1"/>
    <property type="match status" value="1"/>
</dbReference>
<dbReference type="PRINTS" id="PR00315">
    <property type="entry name" value="ELONGATNFCT"/>
</dbReference>
<comment type="subcellular location">
    <subcellularLocation>
        <location evidence="6">Mitochondrion</location>
    </subcellularLocation>
</comment>
<dbReference type="PANTHER" id="PTHR43261:SF1">
    <property type="entry name" value="RIBOSOME-RELEASING FACTOR 2, MITOCHONDRIAL"/>
    <property type="match status" value="1"/>
</dbReference>
<dbReference type="InterPro" id="IPR020568">
    <property type="entry name" value="Ribosomal_Su5_D2-typ_SF"/>
</dbReference>
<dbReference type="HAMAP" id="MF_03059">
    <property type="entry name" value="mEF_G_2"/>
    <property type="match status" value="1"/>
</dbReference>
<dbReference type="InterPro" id="IPR035649">
    <property type="entry name" value="EFG_V"/>
</dbReference>
<evidence type="ECO:0000256" key="4">
    <source>
        <dbReference type="ARBA" id="ARBA00023134"/>
    </source>
</evidence>
<keyword evidence="3 6" id="KW-0496">Mitochondrion</keyword>
<dbReference type="KEGG" id="pcoo:112861023"/>
<dbReference type="FunFam" id="3.40.50.300:FF:000514">
    <property type="entry name" value="Ribosome-releasing factor 2, mitochondrial"/>
    <property type="match status" value="1"/>
</dbReference>
<dbReference type="SUPFAM" id="SSF50447">
    <property type="entry name" value="Translation proteins"/>
    <property type="match status" value="1"/>
</dbReference>
<dbReference type="CTD" id="84340"/>
<keyword evidence="1 6" id="KW-0547">Nucleotide-binding</keyword>
<feature type="binding site" evidence="6">
    <location>
        <begin position="141"/>
        <end position="145"/>
    </location>
    <ligand>
        <name>GTP</name>
        <dbReference type="ChEBI" id="CHEBI:37565"/>
    </ligand>
</feature>
<protein>
    <recommendedName>
        <fullName evidence="6">Ribosome-releasing factor 2, mitochondrial</fullName>
        <shortName evidence="6">RRF2mt</shortName>
    </recommendedName>
    <alternativeName>
        <fullName evidence="6">Elongation factor G 2, mitochondrial</fullName>
        <shortName evidence="6">EF-G2mt</shortName>
        <shortName evidence="6">mEF-G 2</shortName>
    </alternativeName>
</protein>
<dbReference type="CDD" id="cd01693">
    <property type="entry name" value="mtEFG2_like_IV"/>
    <property type="match status" value="1"/>
</dbReference>
<keyword evidence="2 6" id="KW-0648">Protein biosynthesis</keyword>
<dbReference type="InterPro" id="IPR009022">
    <property type="entry name" value="EFG_III"/>
</dbReference>
<dbReference type="InterPro" id="IPR041095">
    <property type="entry name" value="EFG_II"/>
</dbReference>
<comment type="similarity">
    <text evidence="6">Belongs to the TRAFAC class translation factor GTPase superfamily. Classic translation factor GTPase family. EF-G/EF-2 subfamily.</text>
</comment>
<feature type="binding site" evidence="6">
    <location>
        <begin position="77"/>
        <end position="84"/>
    </location>
    <ligand>
        <name>GTP</name>
        <dbReference type="ChEBI" id="CHEBI:37565"/>
    </ligand>
</feature>
<evidence type="ECO:0000256" key="1">
    <source>
        <dbReference type="ARBA" id="ARBA00022741"/>
    </source>
</evidence>
<dbReference type="RefSeq" id="XP_025780054.1">
    <property type="nucleotide sequence ID" value="XM_025924269.1"/>
</dbReference>
<sequence>MLSNLRKFVVSHKKIPILHVNNMCCSKMRASLQRLKSHVPLGRNYSSLPGLIGNDIKSLHSVINPPIAKIRNIGIMAHIDAGKTTTTERILYYSGYTRSLGDVDDGDTVTDFMAQERERGITIQSAAVTFDWKGYRVNLIDTPGHVDFTLEVERCLRVLDGAVAVFDASAGVEAQTLTVWRQADKHKIPRICFLNKMDKTGASFKYAVESIREKLKAKPLLLQLPLGEGKAFKGVVDVVNKEKLLWNPNSDDGKDFVRNPLLEMSDPELLKQTTEARNALIEQVADLDDEFADLVLGEFSENFDLLPAEKLQTAIRRVTLAQTAVPVLCGSALKNKGVQPLLDAVTVYLPSPEERNYEFLERISRLLLPFADQHIEIPSLTAGNIALTVGLKHTATGDTIASSKSSALAAARRAETEGGKKHRRNNEAERLLLAGVEIPEPVFFCTIEPPSVAKQPDLDYALKCLQREDPSLKVKLDADSGQTVLCGMGELHIEIIHDRIKREYGLETYLGPLQVAYRETILNAVCATDTLDRTLGDKRHLVTVELEVKPVETASVMPVIEYAGGVSEDLPTASQEAIENGIHSACLQGPLLGSPVQDVAVAVHSLIIHPGTSTTMISACVSRCIQKALKKADKQVLEPLMKLEVTVTRDYLSLVLADLAQRRGTIQEIQTRQENKIITGFVPLAEIMGYSTVLRTLTSGSATFALELSNYEAMNPQDQTVLLGRRSGLTQVL</sequence>
<dbReference type="CDD" id="cd03713">
    <property type="entry name" value="EFG_mtEFG_C"/>
    <property type="match status" value="1"/>
</dbReference>
<organism evidence="8 9">
    <name type="scientific">Puma concolor</name>
    <name type="common">Mountain lion</name>
    <name type="synonym">Felis concolor</name>
    <dbReference type="NCBI Taxonomy" id="9696"/>
    <lineage>
        <taxon>Eukaryota</taxon>
        <taxon>Metazoa</taxon>
        <taxon>Chordata</taxon>
        <taxon>Craniata</taxon>
        <taxon>Vertebrata</taxon>
        <taxon>Euteleostomi</taxon>
        <taxon>Mammalia</taxon>
        <taxon>Eutheria</taxon>
        <taxon>Laurasiatheria</taxon>
        <taxon>Carnivora</taxon>
        <taxon>Feliformia</taxon>
        <taxon>Felidae</taxon>
        <taxon>Felinae</taxon>
        <taxon>Puma</taxon>
    </lineage>
</organism>
<dbReference type="SUPFAM" id="SSF52540">
    <property type="entry name" value="P-loop containing nucleoside triphosphate hydrolases"/>
    <property type="match status" value="1"/>
</dbReference>
<dbReference type="InterPro" id="IPR000640">
    <property type="entry name" value="EFG_V-like"/>
</dbReference>
<dbReference type="InterPro" id="IPR035647">
    <property type="entry name" value="EFG_III/V"/>
</dbReference>
<dbReference type="Pfam" id="PF03764">
    <property type="entry name" value="EFG_IV"/>
    <property type="match status" value="1"/>
</dbReference>
<dbReference type="InterPro" id="IPR005517">
    <property type="entry name" value="Transl_elong_EFG/EF2_IV"/>
</dbReference>
<reference evidence="9" key="1">
    <citation type="submission" date="2025-08" db="UniProtKB">
        <authorList>
            <consortium name="RefSeq"/>
        </authorList>
    </citation>
    <scope>IDENTIFICATION</scope>
    <source>
        <tissue evidence="9">Blood</tissue>
    </source>
</reference>
<dbReference type="SMART" id="SM00889">
    <property type="entry name" value="EFG_IV"/>
    <property type="match status" value="1"/>
</dbReference>
<dbReference type="InterPro" id="IPR009000">
    <property type="entry name" value="Transl_B-barrel_sf"/>
</dbReference>
<dbReference type="GO" id="GO:0032790">
    <property type="term" value="P:ribosome disassembly"/>
    <property type="evidence" value="ECO:0007669"/>
    <property type="project" value="UniProtKB-UniRule"/>
</dbReference>
<comment type="function">
    <text evidence="6">Mitochondrial GTPase that mediates the disassembly of ribosomes from messenger RNA at the termination of mitochondrial protein biosynthesis. Acts in collaboration with MRRF. GTP hydrolysis follows the ribosome disassembly and probably occurs on the ribosome large subunit. Not involved in the GTP-dependent ribosomal translocation step during translation elongation.</text>
</comment>
<evidence type="ECO:0000256" key="6">
    <source>
        <dbReference type="HAMAP-Rule" id="MF_03059"/>
    </source>
</evidence>
<dbReference type="InterPro" id="IPR030851">
    <property type="entry name" value="EFG2"/>
</dbReference>
<proteinExistence type="inferred from homology"/>
<evidence type="ECO:0000256" key="3">
    <source>
        <dbReference type="ARBA" id="ARBA00023128"/>
    </source>
</evidence>
<dbReference type="InterPro" id="IPR027417">
    <property type="entry name" value="P-loop_NTPase"/>
</dbReference>
<evidence type="ECO:0000259" key="7">
    <source>
        <dbReference type="PROSITE" id="PS51722"/>
    </source>
</evidence>
<dbReference type="AlphaFoldDB" id="A0A6P6HWH6"/>
<feature type="domain" description="Tr-type G" evidence="7">
    <location>
        <begin position="68"/>
        <end position="353"/>
    </location>
</feature>
<dbReference type="PANTHER" id="PTHR43261">
    <property type="entry name" value="TRANSLATION ELONGATION FACTOR G-RELATED"/>
    <property type="match status" value="1"/>
</dbReference>
<dbReference type="InterPro" id="IPR005225">
    <property type="entry name" value="Small_GTP-bd"/>
</dbReference>
<dbReference type="SMART" id="SM00838">
    <property type="entry name" value="EFG_C"/>
    <property type="match status" value="1"/>
</dbReference>
<dbReference type="Pfam" id="PF00679">
    <property type="entry name" value="EFG_C"/>
    <property type="match status" value="1"/>
</dbReference>
<dbReference type="PROSITE" id="PS51722">
    <property type="entry name" value="G_TR_2"/>
    <property type="match status" value="1"/>
</dbReference>
<name>A0A6P6HWH6_PUMCO</name>